<evidence type="ECO:0000256" key="1">
    <source>
        <dbReference type="SAM" id="Phobius"/>
    </source>
</evidence>
<evidence type="ECO:0000313" key="3">
    <source>
        <dbReference type="EMBL" id="MBB2967294.1"/>
    </source>
</evidence>
<sequence>MTMRPVLRALPFLWGAIGTALAFTGVYLLFVRSYVGQVIDERAFAGADAWKGDLIDFAHTFLNALPVAAVFIGAVIAVVVVLVRRNWLVFAVAVGAAIGANVSTQVLKYSILSRPEKGVDAGLSNSLPSGHTAVAASAALVVFLVASPRYRPLAAVVGAVFTIAAGASTLVEQWHRPSDVIAGMLVVAFWACIAGLVLSQLRLRPADPPVRTKLWPLLWIAAVCAIGALVSLLVTYFSSLDGSSHLFIAYAGGVAAIVASGLTLAVLGNRVYRALP</sequence>
<reference evidence="3 4" key="1">
    <citation type="submission" date="2020-08" db="EMBL/GenBank/DDBJ databases">
        <title>Sequencing the genomes of 1000 actinobacteria strains.</title>
        <authorList>
            <person name="Klenk H.-P."/>
        </authorList>
    </citation>
    <scope>NUCLEOTIDE SEQUENCE [LARGE SCALE GENOMIC DNA]</scope>
    <source>
        <strain evidence="3 4">DSM 20146</strain>
    </source>
</reference>
<feature type="transmembrane region" description="Helical" evidence="1">
    <location>
        <begin position="244"/>
        <end position="267"/>
    </location>
</feature>
<dbReference type="Pfam" id="PF01569">
    <property type="entry name" value="PAP2"/>
    <property type="match status" value="1"/>
</dbReference>
<keyword evidence="1" id="KW-0472">Membrane</keyword>
<organism evidence="3 4">
    <name type="scientific">Leifsonia aquatica</name>
    <name type="common">Corynebacterium aquaticum</name>
    <dbReference type="NCBI Taxonomy" id="144185"/>
    <lineage>
        <taxon>Bacteria</taxon>
        <taxon>Bacillati</taxon>
        <taxon>Actinomycetota</taxon>
        <taxon>Actinomycetes</taxon>
        <taxon>Micrococcales</taxon>
        <taxon>Microbacteriaceae</taxon>
        <taxon>Leifsonia</taxon>
    </lineage>
</organism>
<dbReference type="InterPro" id="IPR036938">
    <property type="entry name" value="PAP2/HPO_sf"/>
</dbReference>
<feature type="transmembrane region" description="Helical" evidence="1">
    <location>
        <begin position="215"/>
        <end position="238"/>
    </location>
</feature>
<dbReference type="InterPro" id="IPR000326">
    <property type="entry name" value="PAP2/HPO"/>
</dbReference>
<name>A0A7W4UVX4_LEIAQ</name>
<feature type="transmembrane region" description="Helical" evidence="1">
    <location>
        <begin position="153"/>
        <end position="174"/>
    </location>
</feature>
<feature type="domain" description="Phosphatidic acid phosphatase type 2/haloperoxidase" evidence="2">
    <location>
        <begin position="89"/>
        <end position="195"/>
    </location>
</feature>
<dbReference type="Proteomes" id="UP000538196">
    <property type="component" value="Unassembled WGS sequence"/>
</dbReference>
<feature type="transmembrane region" description="Helical" evidence="1">
    <location>
        <begin position="127"/>
        <end position="146"/>
    </location>
</feature>
<evidence type="ECO:0000313" key="4">
    <source>
        <dbReference type="Proteomes" id="UP000538196"/>
    </source>
</evidence>
<proteinExistence type="predicted"/>
<protein>
    <submittedName>
        <fullName evidence="3">Membrane-associated phospholipid phosphatase</fullName>
    </submittedName>
</protein>
<accession>A0A7W4UVX4</accession>
<dbReference type="AlphaFoldDB" id="A0A7W4UVX4"/>
<keyword evidence="1" id="KW-1133">Transmembrane helix</keyword>
<feature type="transmembrane region" description="Helical" evidence="1">
    <location>
        <begin position="87"/>
        <end position="107"/>
    </location>
</feature>
<dbReference type="RefSeq" id="WP_246397248.1">
    <property type="nucleotide sequence ID" value="NZ_JACHVP010000002.1"/>
</dbReference>
<dbReference type="Gene3D" id="1.20.144.10">
    <property type="entry name" value="Phosphatidic acid phosphatase type 2/haloperoxidase"/>
    <property type="match status" value="1"/>
</dbReference>
<dbReference type="EMBL" id="JACHVP010000002">
    <property type="protein sequence ID" value="MBB2967294.1"/>
    <property type="molecule type" value="Genomic_DNA"/>
</dbReference>
<keyword evidence="1" id="KW-0812">Transmembrane</keyword>
<keyword evidence="4" id="KW-1185">Reference proteome</keyword>
<feature type="transmembrane region" description="Helical" evidence="1">
    <location>
        <begin position="180"/>
        <end position="203"/>
    </location>
</feature>
<comment type="caution">
    <text evidence="3">The sequence shown here is derived from an EMBL/GenBank/DDBJ whole genome shotgun (WGS) entry which is preliminary data.</text>
</comment>
<dbReference type="CDD" id="cd01610">
    <property type="entry name" value="PAP2_like"/>
    <property type="match status" value="1"/>
</dbReference>
<feature type="transmembrane region" description="Helical" evidence="1">
    <location>
        <begin position="61"/>
        <end position="82"/>
    </location>
</feature>
<feature type="transmembrane region" description="Helical" evidence="1">
    <location>
        <begin position="12"/>
        <end position="30"/>
    </location>
</feature>
<evidence type="ECO:0000259" key="2">
    <source>
        <dbReference type="SMART" id="SM00014"/>
    </source>
</evidence>
<dbReference type="SMART" id="SM00014">
    <property type="entry name" value="acidPPc"/>
    <property type="match status" value="1"/>
</dbReference>
<gene>
    <name evidence="3" type="ORF">FHX33_002057</name>
</gene>
<dbReference type="SUPFAM" id="SSF48317">
    <property type="entry name" value="Acid phosphatase/Vanadium-dependent haloperoxidase"/>
    <property type="match status" value="1"/>
</dbReference>